<evidence type="ECO:0000259" key="7">
    <source>
        <dbReference type="Pfam" id="PF04138"/>
    </source>
</evidence>
<dbReference type="GO" id="GO:0000271">
    <property type="term" value="P:polysaccharide biosynthetic process"/>
    <property type="evidence" value="ECO:0007669"/>
    <property type="project" value="InterPro"/>
</dbReference>
<keyword evidence="4 6" id="KW-1133">Transmembrane helix</keyword>
<dbReference type="PANTHER" id="PTHR38459">
    <property type="entry name" value="PROPHAGE BACTOPRENOL-LINKED GLUCOSE TRANSLOCASE HOMOLOG"/>
    <property type="match status" value="1"/>
</dbReference>
<feature type="transmembrane region" description="Helical" evidence="6">
    <location>
        <begin position="26"/>
        <end position="50"/>
    </location>
</feature>
<dbReference type="EMBL" id="FNQJ01000015">
    <property type="protein sequence ID" value="SEA49138.1"/>
    <property type="molecule type" value="Genomic_DNA"/>
</dbReference>
<sequence length="149" mass="16213">MLLRPMHRLTHSRPILHRRHRQRGHVGWFVVVGCAAAAVHWSVATALVALGGWAPLLANVVGWLVALGVSFTGHHRLSFRGHGNSVGRAGLRFFSISAGGFLINETLYALLLHWTSARYDVLLAGVLIGVAGATYLLSRHWAFLHSSGP</sequence>
<evidence type="ECO:0000256" key="1">
    <source>
        <dbReference type="ARBA" id="ARBA00004141"/>
    </source>
</evidence>
<protein>
    <submittedName>
        <fullName evidence="8">Putative flippase GtrA (Transmembrane translocase of bactoprenol-linked glucose)</fullName>
    </submittedName>
</protein>
<name>A0A1H4BM66_9BURK</name>
<feature type="transmembrane region" description="Helical" evidence="6">
    <location>
        <begin position="117"/>
        <end position="137"/>
    </location>
</feature>
<proteinExistence type="inferred from homology"/>
<keyword evidence="9" id="KW-1185">Reference proteome</keyword>
<dbReference type="InterPro" id="IPR007267">
    <property type="entry name" value="GtrA_DPMS_TM"/>
</dbReference>
<comment type="similarity">
    <text evidence="2">Belongs to the GtrA family.</text>
</comment>
<dbReference type="PROSITE" id="PS51257">
    <property type="entry name" value="PROKAR_LIPOPROTEIN"/>
    <property type="match status" value="1"/>
</dbReference>
<reference evidence="9" key="1">
    <citation type="submission" date="2016-10" db="EMBL/GenBank/DDBJ databases">
        <authorList>
            <person name="Varghese N."/>
            <person name="Submissions S."/>
        </authorList>
    </citation>
    <scope>NUCLEOTIDE SEQUENCE [LARGE SCALE GENOMIC DNA]</scope>
    <source>
        <strain evidence="9">DSM 25157</strain>
    </source>
</reference>
<organism evidence="8 9">
    <name type="scientific">Acidovorax soli</name>
    <dbReference type="NCBI Taxonomy" id="592050"/>
    <lineage>
        <taxon>Bacteria</taxon>
        <taxon>Pseudomonadati</taxon>
        <taxon>Pseudomonadota</taxon>
        <taxon>Betaproteobacteria</taxon>
        <taxon>Burkholderiales</taxon>
        <taxon>Comamonadaceae</taxon>
        <taxon>Acidovorax</taxon>
    </lineage>
</organism>
<dbReference type="GO" id="GO:0005886">
    <property type="term" value="C:plasma membrane"/>
    <property type="evidence" value="ECO:0007669"/>
    <property type="project" value="TreeGrafter"/>
</dbReference>
<feature type="transmembrane region" description="Helical" evidence="6">
    <location>
        <begin position="89"/>
        <end position="111"/>
    </location>
</feature>
<evidence type="ECO:0000313" key="9">
    <source>
        <dbReference type="Proteomes" id="UP000199002"/>
    </source>
</evidence>
<comment type="subcellular location">
    <subcellularLocation>
        <location evidence="1">Membrane</location>
        <topology evidence="1">Multi-pass membrane protein</topology>
    </subcellularLocation>
</comment>
<evidence type="ECO:0000313" key="8">
    <source>
        <dbReference type="EMBL" id="SEA49138.1"/>
    </source>
</evidence>
<keyword evidence="3 6" id="KW-0812">Transmembrane</keyword>
<accession>A0A1H4BM66</accession>
<evidence type="ECO:0000256" key="4">
    <source>
        <dbReference type="ARBA" id="ARBA00022989"/>
    </source>
</evidence>
<evidence type="ECO:0000256" key="3">
    <source>
        <dbReference type="ARBA" id="ARBA00022692"/>
    </source>
</evidence>
<feature type="domain" description="GtrA/DPMS transmembrane" evidence="7">
    <location>
        <begin position="29"/>
        <end position="143"/>
    </location>
</feature>
<dbReference type="InterPro" id="IPR051401">
    <property type="entry name" value="GtrA_CellWall_Glycosyl"/>
</dbReference>
<feature type="transmembrane region" description="Helical" evidence="6">
    <location>
        <begin position="56"/>
        <end position="77"/>
    </location>
</feature>
<evidence type="ECO:0000256" key="6">
    <source>
        <dbReference type="SAM" id="Phobius"/>
    </source>
</evidence>
<dbReference type="STRING" id="592050.SAMN05421875_11516"/>
<gene>
    <name evidence="8" type="ORF">SAMN05421875_11516</name>
</gene>
<evidence type="ECO:0000256" key="2">
    <source>
        <dbReference type="ARBA" id="ARBA00009399"/>
    </source>
</evidence>
<dbReference type="PANTHER" id="PTHR38459:SF1">
    <property type="entry name" value="PROPHAGE BACTOPRENOL-LINKED GLUCOSE TRANSLOCASE HOMOLOG"/>
    <property type="match status" value="1"/>
</dbReference>
<dbReference type="Pfam" id="PF04138">
    <property type="entry name" value="GtrA_DPMS_TM"/>
    <property type="match status" value="1"/>
</dbReference>
<evidence type="ECO:0000256" key="5">
    <source>
        <dbReference type="ARBA" id="ARBA00023136"/>
    </source>
</evidence>
<dbReference type="AlphaFoldDB" id="A0A1H4BM66"/>
<dbReference type="Proteomes" id="UP000199002">
    <property type="component" value="Unassembled WGS sequence"/>
</dbReference>
<keyword evidence="5 6" id="KW-0472">Membrane</keyword>